<dbReference type="Proteomes" id="UP001157114">
    <property type="component" value="Unassembled WGS sequence"/>
</dbReference>
<sequence length="206" mass="23086">MGNNMRNTISTCLFGIGIIIIAISFITGIVVASTQAGGFHPILALYWWLSGVAGGFLFIGLSEIVHLLQKLVDQAGTNDKQPGEMRLRRAISKSGENAADTDNAAQADNAETKIKDLTILINDVRFRGYFIISKSEVKVMKKSMFQTDDDAMLVTVINKDKLSTEYERNKDYIVFPFAEGASHHKLAFKTYNVFDYERIIRLLQQR</sequence>
<keyword evidence="1" id="KW-0812">Transmembrane</keyword>
<feature type="transmembrane region" description="Helical" evidence="1">
    <location>
        <begin position="45"/>
        <end position="68"/>
    </location>
</feature>
<accession>A0ABQ6GJ11</accession>
<dbReference type="EMBL" id="BSSQ01000024">
    <property type="protein sequence ID" value="GLX70939.1"/>
    <property type="molecule type" value="Genomic_DNA"/>
</dbReference>
<evidence type="ECO:0000313" key="2">
    <source>
        <dbReference type="EMBL" id="GLX70939.1"/>
    </source>
</evidence>
<protein>
    <submittedName>
        <fullName evidence="2">Uncharacterized protein</fullName>
    </submittedName>
</protein>
<reference evidence="2 3" key="1">
    <citation type="submission" date="2023-03" db="EMBL/GenBank/DDBJ databases">
        <title>Draft genome sequence of the bacteria which degrade cell wall of Tricholomamatutake.</title>
        <authorList>
            <person name="Konishi Y."/>
            <person name="Fukuta Y."/>
            <person name="Shirasaka N."/>
        </authorList>
    </citation>
    <scope>NUCLEOTIDE SEQUENCE [LARGE SCALE GENOMIC DNA]</scope>
    <source>
        <strain evidence="3">mu1</strain>
    </source>
</reference>
<proteinExistence type="predicted"/>
<dbReference type="RefSeq" id="WP_284241752.1">
    <property type="nucleotide sequence ID" value="NZ_BSSQ01000024.1"/>
</dbReference>
<name>A0ABQ6GJ11_9BACL</name>
<evidence type="ECO:0000256" key="1">
    <source>
        <dbReference type="SAM" id="Phobius"/>
    </source>
</evidence>
<feature type="transmembrane region" description="Helical" evidence="1">
    <location>
        <begin position="12"/>
        <end position="33"/>
    </location>
</feature>
<evidence type="ECO:0000313" key="3">
    <source>
        <dbReference type="Proteomes" id="UP001157114"/>
    </source>
</evidence>
<keyword evidence="3" id="KW-1185">Reference proteome</keyword>
<keyword evidence="1" id="KW-0472">Membrane</keyword>
<organism evidence="2 3">
    <name type="scientific">Paenibacillus glycanilyticus</name>
    <dbReference type="NCBI Taxonomy" id="126569"/>
    <lineage>
        <taxon>Bacteria</taxon>
        <taxon>Bacillati</taxon>
        <taxon>Bacillota</taxon>
        <taxon>Bacilli</taxon>
        <taxon>Bacillales</taxon>
        <taxon>Paenibacillaceae</taxon>
        <taxon>Paenibacillus</taxon>
    </lineage>
</organism>
<keyword evidence="1" id="KW-1133">Transmembrane helix</keyword>
<gene>
    <name evidence="2" type="ORF">MU1_52870</name>
</gene>
<comment type="caution">
    <text evidence="2">The sequence shown here is derived from an EMBL/GenBank/DDBJ whole genome shotgun (WGS) entry which is preliminary data.</text>
</comment>